<dbReference type="PROSITE" id="PS51340">
    <property type="entry name" value="MOSC"/>
    <property type="match status" value="1"/>
</dbReference>
<dbReference type="SUPFAM" id="SSF50800">
    <property type="entry name" value="PK beta-barrel domain-like"/>
    <property type="match status" value="1"/>
</dbReference>
<dbReference type="PANTHER" id="PTHR36930">
    <property type="entry name" value="METAL-SULFUR CLUSTER BIOSYNTHESIS PROTEINS YUAD-RELATED"/>
    <property type="match status" value="1"/>
</dbReference>
<dbReference type="Gene3D" id="2.40.33.20">
    <property type="entry name" value="PK beta-barrel domain-like"/>
    <property type="match status" value="1"/>
</dbReference>
<dbReference type="Proteomes" id="UP000265341">
    <property type="component" value="Unassembled WGS sequence"/>
</dbReference>
<dbReference type="GO" id="GO:0003824">
    <property type="term" value="F:catalytic activity"/>
    <property type="evidence" value="ECO:0007669"/>
    <property type="project" value="InterPro"/>
</dbReference>
<comment type="caution">
    <text evidence="2">The sequence shown here is derived from an EMBL/GenBank/DDBJ whole genome shotgun (WGS) entry which is preliminary data.</text>
</comment>
<dbReference type="InterPro" id="IPR052716">
    <property type="entry name" value="MOSC_domain"/>
</dbReference>
<accession>A0A399EXT8</accession>
<protein>
    <recommendedName>
        <fullName evidence="1">MOSC domain-containing protein</fullName>
    </recommendedName>
</protein>
<dbReference type="GO" id="GO:0030151">
    <property type="term" value="F:molybdenum ion binding"/>
    <property type="evidence" value="ECO:0007669"/>
    <property type="project" value="InterPro"/>
</dbReference>
<gene>
    <name evidence="2" type="ORF">Mrose_00317</name>
</gene>
<dbReference type="GO" id="GO:0030170">
    <property type="term" value="F:pyridoxal phosphate binding"/>
    <property type="evidence" value="ECO:0007669"/>
    <property type="project" value="InterPro"/>
</dbReference>
<proteinExistence type="predicted"/>
<sequence>MGRVLSLHVGDRPGLPKAGVGELQLVAGYGAVGDRHAGGDPRRAVLVAGIGSYHRALEAGIELPYGALGENLLLDLDPHAWLGRRLEAGEALLELVAICPVCAALTQLDPRLPRLLYQGRGVYARVLRGGVVRLADLVRVLPPAAEGCGVQAVGGRPK</sequence>
<dbReference type="PANTHER" id="PTHR36930:SF1">
    <property type="entry name" value="MOSC DOMAIN-CONTAINING PROTEIN"/>
    <property type="match status" value="1"/>
</dbReference>
<dbReference type="RefSeq" id="WP_119275679.1">
    <property type="nucleotide sequence ID" value="NZ_QWLA01000003.1"/>
</dbReference>
<name>A0A399EXT8_9DEIN</name>
<dbReference type="EMBL" id="QWLA01000003">
    <property type="protein sequence ID" value="RIH89417.1"/>
    <property type="molecule type" value="Genomic_DNA"/>
</dbReference>
<feature type="domain" description="MOSC" evidence="1">
    <location>
        <begin position="18"/>
        <end position="141"/>
    </location>
</feature>
<reference evidence="2 3" key="1">
    <citation type="submission" date="2018-08" db="EMBL/GenBank/DDBJ databases">
        <title>Meiothermus roseus NBRC 110900 genome sequencing project.</title>
        <authorList>
            <person name="Da Costa M.S."/>
            <person name="Albuquerque L."/>
            <person name="Raposo P."/>
            <person name="Froufe H.J.C."/>
            <person name="Barroso C.S."/>
            <person name="Egas C."/>
        </authorList>
    </citation>
    <scope>NUCLEOTIDE SEQUENCE [LARGE SCALE GENOMIC DNA]</scope>
    <source>
        <strain evidence="2 3">NBRC 110900</strain>
    </source>
</reference>
<organism evidence="2 3">
    <name type="scientific">Calidithermus roseus</name>
    <dbReference type="NCBI Taxonomy" id="1644118"/>
    <lineage>
        <taxon>Bacteria</taxon>
        <taxon>Thermotogati</taxon>
        <taxon>Deinococcota</taxon>
        <taxon>Deinococci</taxon>
        <taxon>Thermales</taxon>
        <taxon>Thermaceae</taxon>
        <taxon>Calidithermus</taxon>
    </lineage>
</organism>
<dbReference type="OrthoDB" id="9784492at2"/>
<dbReference type="InterPro" id="IPR005302">
    <property type="entry name" value="MoCF_Sase_C"/>
</dbReference>
<keyword evidence="3" id="KW-1185">Reference proteome</keyword>
<dbReference type="Pfam" id="PF03473">
    <property type="entry name" value="MOSC"/>
    <property type="match status" value="1"/>
</dbReference>
<evidence type="ECO:0000259" key="1">
    <source>
        <dbReference type="PROSITE" id="PS51340"/>
    </source>
</evidence>
<evidence type="ECO:0000313" key="3">
    <source>
        <dbReference type="Proteomes" id="UP000265341"/>
    </source>
</evidence>
<dbReference type="AlphaFoldDB" id="A0A399EXT8"/>
<evidence type="ECO:0000313" key="2">
    <source>
        <dbReference type="EMBL" id="RIH89417.1"/>
    </source>
</evidence>
<dbReference type="InterPro" id="IPR011037">
    <property type="entry name" value="Pyrv_Knase-like_insert_dom_sf"/>
</dbReference>